<evidence type="ECO:0000313" key="2">
    <source>
        <dbReference type="Proteomes" id="UP001281147"/>
    </source>
</evidence>
<dbReference type="Proteomes" id="UP001281147">
    <property type="component" value="Unassembled WGS sequence"/>
</dbReference>
<comment type="caution">
    <text evidence="1">The sequence shown here is derived from an EMBL/GenBank/DDBJ whole genome shotgun (WGS) entry which is preliminary data.</text>
</comment>
<proteinExistence type="predicted"/>
<sequence length="567" mass="61503">MSASIVLDQPSNVSYTNLDRLSGKVLVRCAKSVDIESVMVKLEGESRTRLLSPAGPNGEKPRPQLEYHKVDALFLQTQLIALYHDGLKPSCCTLISESNALLLTRVRILYKIQCAFAQANADRFEASGKTASFTLSPGTHEYPFSFKVGLRYTLPFNNSCASDKSQIATTMRLSSIGPPVEVTKPPPGHVKKTLPPTLSGFPGEAEIRYFVKATVKRHAFWKENPRAYAPFNFFPIEPPRPARSENEIFARQRHSFSPVPQGQGVKSKTASLFDFGKAKAPPSPSANNGPPEISVDARLPEPAILTCNKDVPLRLIVKKLNDSNAVIQLESLQVSLIGNTKIRAHDVFRTESSSWVLMSQSNMSMPIGAAVDPADTEMLIPDHLWRGQTLPNTVAPSFETCNISRSYQLDVRVGLSYAGGVGGTSKSQTVVLPLRLDTTVFSGIEPPQELLEAMAHAKAEPRPKLSHVNTSALDEKLRTEGRNTPTASAPATPLERPSSSRFPARPGTAQPAQPPLYGDAPPSYEDAVASNLPPLDAPRPDYAPPPAGEDVVLGGDEKKGFGGRRDS</sequence>
<protein>
    <submittedName>
        <fullName evidence="1">Uncharacterized protein</fullName>
    </submittedName>
</protein>
<accession>A0ACC3NUA0</accession>
<gene>
    <name evidence="1" type="ORF">LTR37_001951</name>
</gene>
<organism evidence="1 2">
    <name type="scientific">Vermiconidia calcicola</name>
    <dbReference type="NCBI Taxonomy" id="1690605"/>
    <lineage>
        <taxon>Eukaryota</taxon>
        <taxon>Fungi</taxon>
        <taxon>Dikarya</taxon>
        <taxon>Ascomycota</taxon>
        <taxon>Pezizomycotina</taxon>
        <taxon>Dothideomycetes</taxon>
        <taxon>Dothideomycetidae</taxon>
        <taxon>Mycosphaerellales</taxon>
        <taxon>Extremaceae</taxon>
        <taxon>Vermiconidia</taxon>
    </lineage>
</organism>
<keyword evidence="2" id="KW-1185">Reference proteome</keyword>
<name>A0ACC3NUA0_9PEZI</name>
<evidence type="ECO:0000313" key="1">
    <source>
        <dbReference type="EMBL" id="KAK3723228.1"/>
    </source>
</evidence>
<reference evidence="1" key="1">
    <citation type="submission" date="2023-07" db="EMBL/GenBank/DDBJ databases">
        <title>Black Yeasts Isolated from many extreme environments.</title>
        <authorList>
            <person name="Coleine C."/>
            <person name="Stajich J.E."/>
            <person name="Selbmann L."/>
        </authorList>
    </citation>
    <scope>NUCLEOTIDE SEQUENCE</scope>
    <source>
        <strain evidence="1">CCFEE 5714</strain>
    </source>
</reference>
<dbReference type="EMBL" id="JAUTXU010000010">
    <property type="protein sequence ID" value="KAK3723228.1"/>
    <property type="molecule type" value="Genomic_DNA"/>
</dbReference>